<proteinExistence type="predicted"/>
<comment type="caution">
    <text evidence="1">The sequence shown here is derived from an EMBL/GenBank/DDBJ whole genome shotgun (WGS) entry which is preliminary data.</text>
</comment>
<sequence>MKQVINRPLAIPPFLFGAGVADYRRHKIGCLKIGEEELPEGKKQFWIVWFLVNGTVTPEVVLDGVMLGVLELIETHKLEASSDTKQVINRPLAIPPFLFGAGVADYRRHKIGCLKIGEEGLPEERTQFWIIWVLVNGTVTPEVVLDGVVLGVL</sequence>
<gene>
    <name evidence="1" type="ORF">CDAR_577691</name>
</gene>
<organism evidence="1 2">
    <name type="scientific">Caerostris darwini</name>
    <dbReference type="NCBI Taxonomy" id="1538125"/>
    <lineage>
        <taxon>Eukaryota</taxon>
        <taxon>Metazoa</taxon>
        <taxon>Ecdysozoa</taxon>
        <taxon>Arthropoda</taxon>
        <taxon>Chelicerata</taxon>
        <taxon>Arachnida</taxon>
        <taxon>Araneae</taxon>
        <taxon>Araneomorphae</taxon>
        <taxon>Entelegynae</taxon>
        <taxon>Araneoidea</taxon>
        <taxon>Araneidae</taxon>
        <taxon>Caerostris</taxon>
    </lineage>
</organism>
<evidence type="ECO:0000313" key="1">
    <source>
        <dbReference type="EMBL" id="GIY20545.1"/>
    </source>
</evidence>
<keyword evidence="2" id="KW-1185">Reference proteome</keyword>
<dbReference type="EMBL" id="BPLQ01006187">
    <property type="protein sequence ID" value="GIY20545.1"/>
    <property type="molecule type" value="Genomic_DNA"/>
</dbReference>
<dbReference type="AlphaFoldDB" id="A0AAV4RGE1"/>
<name>A0AAV4RGE1_9ARAC</name>
<accession>A0AAV4RGE1</accession>
<protein>
    <submittedName>
        <fullName evidence="1">Uncharacterized protein</fullName>
    </submittedName>
</protein>
<dbReference type="Proteomes" id="UP001054837">
    <property type="component" value="Unassembled WGS sequence"/>
</dbReference>
<reference evidence="1 2" key="1">
    <citation type="submission" date="2021-06" db="EMBL/GenBank/DDBJ databases">
        <title>Caerostris darwini draft genome.</title>
        <authorList>
            <person name="Kono N."/>
            <person name="Arakawa K."/>
        </authorList>
    </citation>
    <scope>NUCLEOTIDE SEQUENCE [LARGE SCALE GENOMIC DNA]</scope>
</reference>
<evidence type="ECO:0000313" key="2">
    <source>
        <dbReference type="Proteomes" id="UP001054837"/>
    </source>
</evidence>